<accession>A0A382F137</accession>
<dbReference type="AlphaFoldDB" id="A0A382F137"/>
<feature type="non-terminal residue" evidence="1">
    <location>
        <position position="1"/>
    </location>
</feature>
<reference evidence="1" key="1">
    <citation type="submission" date="2018-05" db="EMBL/GenBank/DDBJ databases">
        <authorList>
            <person name="Lanie J.A."/>
            <person name="Ng W.-L."/>
            <person name="Kazmierczak K.M."/>
            <person name="Andrzejewski T.M."/>
            <person name="Davidsen T.M."/>
            <person name="Wayne K.J."/>
            <person name="Tettelin H."/>
            <person name="Glass J.I."/>
            <person name="Rusch D."/>
            <person name="Podicherti R."/>
            <person name="Tsui H.-C.T."/>
            <person name="Winkler M.E."/>
        </authorList>
    </citation>
    <scope>NUCLEOTIDE SEQUENCE</scope>
</reference>
<proteinExistence type="predicted"/>
<evidence type="ECO:0000313" key="1">
    <source>
        <dbReference type="EMBL" id="SVB56389.1"/>
    </source>
</evidence>
<dbReference type="EMBL" id="UINC01047293">
    <property type="protein sequence ID" value="SVB56389.1"/>
    <property type="molecule type" value="Genomic_DNA"/>
</dbReference>
<gene>
    <name evidence="1" type="ORF">METZ01_LOCUS209243</name>
</gene>
<name>A0A382F137_9ZZZZ</name>
<organism evidence="1">
    <name type="scientific">marine metagenome</name>
    <dbReference type="NCBI Taxonomy" id="408172"/>
    <lineage>
        <taxon>unclassified sequences</taxon>
        <taxon>metagenomes</taxon>
        <taxon>ecological metagenomes</taxon>
    </lineage>
</organism>
<protein>
    <submittedName>
        <fullName evidence="1">Uncharacterized protein</fullName>
    </submittedName>
</protein>
<sequence>NIENIIGVDPTSFSVEATGKDSTIFLWYYSFDLPMSQEDPAAGELSKIDLMIQLDTTLTDYTLKYFEQVFTKNQIYGPLLIWVRGKADILQASAIISNVDDAILLRKFVLFNKSDQPNPRAGFYVSILED</sequence>